<gene>
    <name evidence="6" type="ORF">GCM10023196_024170</name>
</gene>
<comment type="similarity">
    <text evidence="1">Belongs to the cysteine dioxygenase family.</text>
</comment>
<organism evidence="6 7">
    <name type="scientific">Actinoallomurus vinaceus</name>
    <dbReference type="NCBI Taxonomy" id="1080074"/>
    <lineage>
        <taxon>Bacteria</taxon>
        <taxon>Bacillati</taxon>
        <taxon>Actinomycetota</taxon>
        <taxon>Actinomycetes</taxon>
        <taxon>Streptosporangiales</taxon>
        <taxon>Thermomonosporaceae</taxon>
        <taxon>Actinoallomurus</taxon>
    </lineage>
</organism>
<dbReference type="Proteomes" id="UP001501442">
    <property type="component" value="Unassembled WGS sequence"/>
</dbReference>
<evidence type="ECO:0000256" key="5">
    <source>
        <dbReference type="ARBA" id="ARBA00023004"/>
    </source>
</evidence>
<dbReference type="Gene3D" id="2.60.120.10">
    <property type="entry name" value="Jelly Rolls"/>
    <property type="match status" value="1"/>
</dbReference>
<evidence type="ECO:0000256" key="2">
    <source>
        <dbReference type="ARBA" id="ARBA00022723"/>
    </source>
</evidence>
<dbReference type="RefSeq" id="WP_345430810.1">
    <property type="nucleotide sequence ID" value="NZ_BAABHK010000003.1"/>
</dbReference>
<dbReference type="SUPFAM" id="SSF51182">
    <property type="entry name" value="RmlC-like cupins"/>
    <property type="match status" value="1"/>
</dbReference>
<dbReference type="InterPro" id="IPR014710">
    <property type="entry name" value="RmlC-like_jellyroll"/>
</dbReference>
<accession>A0ABP8U9B9</accession>
<dbReference type="InterPro" id="IPR011051">
    <property type="entry name" value="RmlC_Cupin_sf"/>
</dbReference>
<evidence type="ECO:0000313" key="7">
    <source>
        <dbReference type="Proteomes" id="UP001501442"/>
    </source>
</evidence>
<evidence type="ECO:0008006" key="8">
    <source>
        <dbReference type="Google" id="ProtNLM"/>
    </source>
</evidence>
<dbReference type="EMBL" id="BAABHK010000003">
    <property type="protein sequence ID" value="GAA4624357.1"/>
    <property type="molecule type" value="Genomic_DNA"/>
</dbReference>
<sequence length="150" mass="16906">MAASTSAPARTRLADIARRLATAPDEWIHRVRLSTEERWYERLHQDDDHEIWLLSWLPGQSTGFHDHGGSRGAFAVALGSLREHDLAVERDLGPSDFREFGPDYIHSVTNASTAPAVSVHVYSPRLTTMNRYDLVDGGLIKLVEERADDW</sequence>
<reference evidence="7" key="1">
    <citation type="journal article" date="2019" name="Int. J. Syst. Evol. Microbiol.">
        <title>The Global Catalogue of Microorganisms (GCM) 10K type strain sequencing project: providing services to taxonomists for standard genome sequencing and annotation.</title>
        <authorList>
            <consortium name="The Broad Institute Genomics Platform"/>
            <consortium name="The Broad Institute Genome Sequencing Center for Infectious Disease"/>
            <person name="Wu L."/>
            <person name="Ma J."/>
        </authorList>
    </citation>
    <scope>NUCLEOTIDE SEQUENCE [LARGE SCALE GENOMIC DNA]</scope>
    <source>
        <strain evidence="7">JCM 17939</strain>
    </source>
</reference>
<keyword evidence="5" id="KW-0408">Iron</keyword>
<evidence type="ECO:0000313" key="6">
    <source>
        <dbReference type="EMBL" id="GAA4624357.1"/>
    </source>
</evidence>
<protein>
    <recommendedName>
        <fullName evidence="8">Cysteine dioxygenase</fullName>
    </recommendedName>
</protein>
<dbReference type="InterPro" id="IPR010300">
    <property type="entry name" value="CDO_1"/>
</dbReference>
<evidence type="ECO:0000256" key="3">
    <source>
        <dbReference type="ARBA" id="ARBA00022964"/>
    </source>
</evidence>
<dbReference type="CDD" id="cd10548">
    <property type="entry name" value="cupin_CDO"/>
    <property type="match status" value="1"/>
</dbReference>
<keyword evidence="4" id="KW-0560">Oxidoreductase</keyword>
<dbReference type="PANTHER" id="PTHR12918:SF1">
    <property type="entry name" value="CYSTEINE DIOXYGENASE TYPE 1"/>
    <property type="match status" value="1"/>
</dbReference>
<evidence type="ECO:0000256" key="4">
    <source>
        <dbReference type="ARBA" id="ARBA00023002"/>
    </source>
</evidence>
<comment type="caution">
    <text evidence="6">The sequence shown here is derived from an EMBL/GenBank/DDBJ whole genome shotgun (WGS) entry which is preliminary data.</text>
</comment>
<evidence type="ECO:0000256" key="1">
    <source>
        <dbReference type="ARBA" id="ARBA00006622"/>
    </source>
</evidence>
<dbReference type="PANTHER" id="PTHR12918">
    <property type="entry name" value="CYSTEINE DIOXYGENASE"/>
    <property type="match status" value="1"/>
</dbReference>
<name>A0ABP8U9B9_9ACTN</name>
<keyword evidence="7" id="KW-1185">Reference proteome</keyword>
<dbReference type="Pfam" id="PF05995">
    <property type="entry name" value="CDO_I"/>
    <property type="match status" value="1"/>
</dbReference>
<keyword evidence="2" id="KW-0479">Metal-binding</keyword>
<proteinExistence type="inferred from homology"/>
<keyword evidence="3" id="KW-0223">Dioxygenase</keyword>